<organism evidence="2 3">
    <name type="scientific">Microlunatus endophyticus</name>
    <dbReference type="NCBI Taxonomy" id="1716077"/>
    <lineage>
        <taxon>Bacteria</taxon>
        <taxon>Bacillati</taxon>
        <taxon>Actinomycetota</taxon>
        <taxon>Actinomycetes</taxon>
        <taxon>Propionibacteriales</taxon>
        <taxon>Propionibacteriaceae</taxon>
        <taxon>Microlunatus</taxon>
    </lineage>
</organism>
<evidence type="ECO:0000313" key="3">
    <source>
        <dbReference type="Proteomes" id="UP000613840"/>
    </source>
</evidence>
<dbReference type="AlphaFoldDB" id="A0A917W6G8"/>
<sequence length="192" mass="21056">MTDPVDQSVPAGEVGGGLVAAVPVEMVADRPRVVEVVGSSPLGRLEEARHAPLRLGTADGVLQLMAENEGDFRLAPARQQAEWNADHSGVAVEDATCVAARLKQVERAEITMTYSLVELGRQQRRRGQDLLQRGRRVVSDARMPGESVQQVLRPPRWVRARCVRGHRTSTDRIQRRSPKVVSSTPKVPRCSA</sequence>
<protein>
    <submittedName>
        <fullName evidence="2">Uncharacterized protein</fullName>
    </submittedName>
</protein>
<dbReference type="Proteomes" id="UP000613840">
    <property type="component" value="Unassembled WGS sequence"/>
</dbReference>
<evidence type="ECO:0000313" key="2">
    <source>
        <dbReference type="EMBL" id="GGL69636.1"/>
    </source>
</evidence>
<proteinExistence type="predicted"/>
<comment type="caution">
    <text evidence="2">The sequence shown here is derived from an EMBL/GenBank/DDBJ whole genome shotgun (WGS) entry which is preliminary data.</text>
</comment>
<dbReference type="EMBL" id="BMMZ01000007">
    <property type="protein sequence ID" value="GGL69636.1"/>
    <property type="molecule type" value="Genomic_DNA"/>
</dbReference>
<accession>A0A917W6G8</accession>
<name>A0A917W6G8_9ACTN</name>
<reference evidence="2" key="2">
    <citation type="submission" date="2020-09" db="EMBL/GenBank/DDBJ databases">
        <authorList>
            <person name="Sun Q."/>
            <person name="Zhou Y."/>
        </authorList>
    </citation>
    <scope>NUCLEOTIDE SEQUENCE</scope>
    <source>
        <strain evidence="2">CGMCC 4.7306</strain>
    </source>
</reference>
<keyword evidence="3" id="KW-1185">Reference proteome</keyword>
<reference evidence="2" key="1">
    <citation type="journal article" date="2014" name="Int. J. Syst. Evol. Microbiol.">
        <title>Complete genome sequence of Corynebacterium casei LMG S-19264T (=DSM 44701T), isolated from a smear-ripened cheese.</title>
        <authorList>
            <consortium name="US DOE Joint Genome Institute (JGI-PGF)"/>
            <person name="Walter F."/>
            <person name="Albersmeier A."/>
            <person name="Kalinowski J."/>
            <person name="Ruckert C."/>
        </authorList>
    </citation>
    <scope>NUCLEOTIDE SEQUENCE</scope>
    <source>
        <strain evidence="2">CGMCC 4.7306</strain>
    </source>
</reference>
<feature type="region of interest" description="Disordered" evidence="1">
    <location>
        <begin position="164"/>
        <end position="192"/>
    </location>
</feature>
<evidence type="ECO:0000256" key="1">
    <source>
        <dbReference type="SAM" id="MobiDB-lite"/>
    </source>
</evidence>
<gene>
    <name evidence="2" type="ORF">GCM10011575_30270</name>
</gene>